<dbReference type="EMBL" id="JBANRG010000008">
    <property type="protein sequence ID" value="KAK7464316.1"/>
    <property type="molecule type" value="Genomic_DNA"/>
</dbReference>
<reference evidence="2 3" key="1">
    <citation type="submission" date="2024-01" db="EMBL/GenBank/DDBJ databases">
        <title>A draft genome for the cacao thread blight pathogen Marasmiellus scandens.</title>
        <authorList>
            <person name="Baruah I.K."/>
            <person name="Leung J."/>
            <person name="Bukari Y."/>
            <person name="Amoako-Attah I."/>
            <person name="Meinhardt L.W."/>
            <person name="Bailey B.A."/>
            <person name="Cohen S.P."/>
        </authorList>
    </citation>
    <scope>NUCLEOTIDE SEQUENCE [LARGE SCALE GENOMIC DNA]</scope>
    <source>
        <strain evidence="2 3">GH-19</strain>
    </source>
</reference>
<sequence length="123" mass="13391">MIVSGTSPPGPGSKSIGFKVPIIFIANAATNTSPTRKSWRSISKKNIGTVESAERSLRMKWVFISIAGSLSIIVTVQIVIDISKLLGILTTISTLRDINPTVEWLLMLTRLALRLLPGRGWDC</sequence>
<keyword evidence="1" id="KW-0472">Membrane</keyword>
<gene>
    <name evidence="2" type="ORF">VKT23_006484</name>
</gene>
<protein>
    <submittedName>
        <fullName evidence="2">Uncharacterized protein</fullName>
    </submittedName>
</protein>
<keyword evidence="3" id="KW-1185">Reference proteome</keyword>
<evidence type="ECO:0000313" key="2">
    <source>
        <dbReference type="EMBL" id="KAK7464316.1"/>
    </source>
</evidence>
<accession>A0ABR1JMX9</accession>
<evidence type="ECO:0000256" key="1">
    <source>
        <dbReference type="SAM" id="Phobius"/>
    </source>
</evidence>
<organism evidence="2 3">
    <name type="scientific">Marasmiellus scandens</name>
    <dbReference type="NCBI Taxonomy" id="2682957"/>
    <lineage>
        <taxon>Eukaryota</taxon>
        <taxon>Fungi</taxon>
        <taxon>Dikarya</taxon>
        <taxon>Basidiomycota</taxon>
        <taxon>Agaricomycotina</taxon>
        <taxon>Agaricomycetes</taxon>
        <taxon>Agaricomycetidae</taxon>
        <taxon>Agaricales</taxon>
        <taxon>Marasmiineae</taxon>
        <taxon>Omphalotaceae</taxon>
        <taxon>Marasmiellus</taxon>
    </lineage>
</organism>
<feature type="transmembrane region" description="Helical" evidence="1">
    <location>
        <begin position="61"/>
        <end position="80"/>
    </location>
</feature>
<proteinExistence type="predicted"/>
<keyword evidence="1" id="KW-0812">Transmembrane</keyword>
<comment type="caution">
    <text evidence="2">The sequence shown here is derived from an EMBL/GenBank/DDBJ whole genome shotgun (WGS) entry which is preliminary data.</text>
</comment>
<name>A0ABR1JMX9_9AGAR</name>
<evidence type="ECO:0000313" key="3">
    <source>
        <dbReference type="Proteomes" id="UP001498398"/>
    </source>
</evidence>
<keyword evidence="1" id="KW-1133">Transmembrane helix</keyword>
<dbReference type="Proteomes" id="UP001498398">
    <property type="component" value="Unassembled WGS sequence"/>
</dbReference>